<protein>
    <recommendedName>
        <fullName evidence="1">Putative restriction endonuclease domain-containing protein</fullName>
    </recommendedName>
</protein>
<evidence type="ECO:0000259" key="1">
    <source>
        <dbReference type="Pfam" id="PF05685"/>
    </source>
</evidence>
<dbReference type="Proteomes" id="UP000680750">
    <property type="component" value="Chromosome"/>
</dbReference>
<name>A0A810KVR2_9ACTN</name>
<dbReference type="InterPro" id="IPR008538">
    <property type="entry name" value="Uma2"/>
</dbReference>
<sequence>MAATTDRGVAGEGFTVETAEGLLPPGTRFELHGGNILVMTPAAQWHTNVQMGLVQMFRGRGLVAGMEVGIRIATKQTRVLDVGVFKGEPDLREAYFAPDQIALAVEVVSPSTAENDFRDKPILYAKLGIPEFWRITENEDEDGDIVGYNVEVFVLGERGRYELARTASLDEIEAEGADAS</sequence>
<proteinExistence type="predicted"/>
<dbReference type="Pfam" id="PF05685">
    <property type="entry name" value="Uma2"/>
    <property type="match status" value="1"/>
</dbReference>
<dbReference type="KEGG" id="aser:Asera_04890"/>
<dbReference type="SUPFAM" id="SSF52980">
    <property type="entry name" value="Restriction endonuclease-like"/>
    <property type="match status" value="1"/>
</dbReference>
<dbReference type="InterPro" id="IPR012296">
    <property type="entry name" value="Nuclease_put_TT1808"/>
</dbReference>
<evidence type="ECO:0000313" key="3">
    <source>
        <dbReference type="Proteomes" id="UP000680750"/>
    </source>
</evidence>
<dbReference type="InterPro" id="IPR011335">
    <property type="entry name" value="Restrct_endonuc-II-like"/>
</dbReference>
<dbReference type="RefSeq" id="WP_084131730.1">
    <property type="nucleotide sequence ID" value="NZ_AP023354.1"/>
</dbReference>
<evidence type="ECO:0000313" key="2">
    <source>
        <dbReference type="EMBL" id="BCJ26381.1"/>
    </source>
</evidence>
<reference evidence="2" key="1">
    <citation type="submission" date="2020-08" db="EMBL/GenBank/DDBJ databases">
        <title>Whole genome shotgun sequence of Actinocatenispora sera NBRC 101916.</title>
        <authorList>
            <person name="Komaki H."/>
            <person name="Tamura T."/>
        </authorList>
    </citation>
    <scope>NUCLEOTIDE SEQUENCE</scope>
    <source>
        <strain evidence="2">NBRC 101916</strain>
    </source>
</reference>
<dbReference type="EMBL" id="AP023354">
    <property type="protein sequence ID" value="BCJ26381.1"/>
    <property type="molecule type" value="Genomic_DNA"/>
</dbReference>
<gene>
    <name evidence="2" type="ORF">Asera_04890</name>
</gene>
<feature type="domain" description="Putative restriction endonuclease" evidence="1">
    <location>
        <begin position="24"/>
        <end position="172"/>
    </location>
</feature>
<dbReference type="CDD" id="cd06260">
    <property type="entry name" value="DUF820-like"/>
    <property type="match status" value="1"/>
</dbReference>
<organism evidence="2 3">
    <name type="scientific">Actinocatenispora sera</name>
    <dbReference type="NCBI Taxonomy" id="390989"/>
    <lineage>
        <taxon>Bacteria</taxon>
        <taxon>Bacillati</taxon>
        <taxon>Actinomycetota</taxon>
        <taxon>Actinomycetes</taxon>
        <taxon>Micromonosporales</taxon>
        <taxon>Micromonosporaceae</taxon>
        <taxon>Actinocatenispora</taxon>
    </lineage>
</organism>
<dbReference type="OrthoDB" id="5524117at2"/>
<keyword evidence="3" id="KW-1185">Reference proteome</keyword>
<dbReference type="PANTHER" id="PTHR35400">
    <property type="entry name" value="SLR1083 PROTEIN"/>
    <property type="match status" value="1"/>
</dbReference>
<dbReference type="PANTHER" id="PTHR35400:SF3">
    <property type="entry name" value="SLL1072 PROTEIN"/>
    <property type="match status" value="1"/>
</dbReference>
<accession>A0A810KVR2</accession>
<dbReference type="Gene3D" id="3.90.1570.10">
    <property type="entry name" value="tt1808, chain A"/>
    <property type="match status" value="1"/>
</dbReference>
<dbReference type="AlphaFoldDB" id="A0A810KVR2"/>